<geneLocation type="plasmid" evidence="1">
    <name>pGui2</name>
</geneLocation>
<protein>
    <recommendedName>
        <fullName evidence="2">GNAT family N-acetyltransferase</fullName>
    </recommendedName>
</protein>
<name>A0A067YBC3_LEPIR</name>
<dbReference type="EMBL" id="KF648558">
    <property type="protein sequence ID" value="AGZ84980.1"/>
    <property type="molecule type" value="Genomic_DNA"/>
</dbReference>
<dbReference type="NCBIfam" id="NF047533">
    <property type="entry name" value="LBL_2463_fam"/>
    <property type="match status" value="1"/>
</dbReference>
<dbReference type="RefSeq" id="WP_000608319.1">
    <property type="nucleotide sequence ID" value="NC_025197.1"/>
</dbReference>
<dbReference type="AlphaFoldDB" id="A0A067YBC3"/>
<sequence length="205" mass="24123">MINISEKNILINSKTKGFQVHFWDNSQNKEILELVKGFCKKIYKEAGYSDYETVDLDNWSKWFYVTYDGEIQATSRIVEKTKENLIPLEIVNRYPSEEHYLIQNHKVADWNSVCFKETIIGFRAFKIAAKSLAEYCLLHKFNMVYGMINPTWKGLHRVYFDYGALYSIIYSDFVYYPGCFLNNELALFKVIEIKEKALQKIATNV</sequence>
<reference evidence="1" key="1">
    <citation type="submission" date="2013-09" db="EMBL/GenBank/DDBJ databases">
        <authorList>
            <person name="Huang L."/>
            <person name="Zeng L."/>
            <person name="Zhu Y."/>
            <person name="Guo X."/>
        </authorList>
    </citation>
    <scope>NUCLEOTIDE SEQUENCE</scope>
    <source>
        <strain evidence="1">Gui44</strain>
        <plasmid evidence="1">pGui2</plasmid>
    </source>
</reference>
<accession>A0A067YBC3</accession>
<proteinExistence type="predicted"/>
<keyword evidence="1" id="KW-0614">Plasmid</keyword>
<reference evidence="1" key="2">
    <citation type="journal article" date="2014" name="PLoS Negl. Trop. Dis.">
        <title>Isolation and Characterization of Two Novel Plasmids from Pathogenic Leptospira interrogans Serogroup Canicola Serovar Canicola Strain Gui44.</title>
        <authorList>
            <person name="Zhu W.N."/>
            <person name="Huang L.L."/>
            <person name="Zeng L.B."/>
            <person name="Zhuang X.R."/>
            <person name="Chen C.Y."/>
            <person name="Wang Y.Z."/>
            <person name="Qin J.H."/>
            <person name="Zhu Y.Z."/>
            <person name="Guo X.K."/>
        </authorList>
    </citation>
    <scope>NUCLEOTIDE SEQUENCE</scope>
    <source>
        <strain evidence="1">Gui44</strain>
        <plasmid evidence="1">pGui2</plasmid>
    </source>
</reference>
<evidence type="ECO:0008006" key="2">
    <source>
        <dbReference type="Google" id="ProtNLM"/>
    </source>
</evidence>
<organism evidence="1">
    <name type="scientific">Leptospira interrogans serovar Canicola</name>
    <dbReference type="NCBI Taxonomy" id="211880"/>
    <lineage>
        <taxon>Bacteria</taxon>
        <taxon>Pseudomonadati</taxon>
        <taxon>Spirochaetota</taxon>
        <taxon>Spirochaetia</taxon>
        <taxon>Leptospirales</taxon>
        <taxon>Leptospiraceae</taxon>
        <taxon>Leptospira</taxon>
    </lineage>
</organism>
<evidence type="ECO:0000313" key="1">
    <source>
        <dbReference type="EMBL" id="AGZ84980.1"/>
    </source>
</evidence>